<dbReference type="OrthoDB" id="10035050at2759"/>
<keyword evidence="2" id="KW-0472">Membrane</keyword>
<protein>
    <submittedName>
        <fullName evidence="5">Uncharacterized protein LOC118403831</fullName>
    </submittedName>
</protein>
<dbReference type="Proteomes" id="UP000001554">
    <property type="component" value="Chromosome 16"/>
</dbReference>
<evidence type="ECO:0000256" key="2">
    <source>
        <dbReference type="SAM" id="Phobius"/>
    </source>
</evidence>
<feature type="compositionally biased region" description="Polar residues" evidence="1">
    <location>
        <begin position="369"/>
        <end position="381"/>
    </location>
</feature>
<feature type="region of interest" description="Disordered" evidence="1">
    <location>
        <begin position="299"/>
        <end position="339"/>
    </location>
</feature>
<dbReference type="KEGG" id="bfo:118403831"/>
<name>A0A9J7HJV3_BRAFL</name>
<accession>A0A9J7HJV3</accession>
<dbReference type="AlphaFoldDB" id="A0A9J7HJV3"/>
<feature type="transmembrane region" description="Helical" evidence="2">
    <location>
        <begin position="203"/>
        <end position="226"/>
    </location>
</feature>
<evidence type="ECO:0000313" key="5">
    <source>
        <dbReference type="RefSeq" id="XP_035658577.1"/>
    </source>
</evidence>
<feature type="compositionally biased region" description="Polar residues" evidence="1">
    <location>
        <begin position="312"/>
        <end position="323"/>
    </location>
</feature>
<dbReference type="GeneID" id="118403831"/>
<reference evidence="5" key="2">
    <citation type="submission" date="2025-08" db="UniProtKB">
        <authorList>
            <consortium name="RefSeq"/>
        </authorList>
    </citation>
    <scope>IDENTIFICATION</scope>
    <source>
        <strain evidence="5">S238N-H82</strain>
        <tissue evidence="5">Testes</tissue>
    </source>
</reference>
<keyword evidence="2" id="KW-0812">Transmembrane</keyword>
<feature type="region of interest" description="Disordered" evidence="1">
    <location>
        <begin position="351"/>
        <end position="408"/>
    </location>
</feature>
<keyword evidence="4" id="KW-1185">Reference proteome</keyword>
<feature type="chain" id="PRO_5039913010" evidence="3">
    <location>
        <begin position="24"/>
        <end position="439"/>
    </location>
</feature>
<dbReference type="RefSeq" id="XP_035658577.1">
    <property type="nucleotide sequence ID" value="XM_035802684.1"/>
</dbReference>
<sequence length="439" mass="48511">MVLLCKTELVCLGVAMICVLCNSHELDLETKQESSGTTKTGPLAASHLLTFEVSPLERLESLMRRGGRHKRSTLIEFTVPLHIRITGRGTITVDINAINLDDGSLLEFRIDTISNTTLGTATLIPKDCDSSANSGCVQLRYITPSDVRIIGTNLIYITVEDKDKKSNYVTDIFMVELINPGETLGSEYVGSAPYNPADEGQNWQIAAALLAASVFIMICAIINIWCCMDFDQKPEEEPQQEMKETPRRMTSSYNPHFRQRYDSIWRREAVRDGRADGSLTPMPYYGERRNSTRLTAFVDPETERRTPAPSVVQGSFYSPSKRGSTAGGQSLYDRRTSTAIPAPQVMTINYDPIPEDDSYPPGYTPPPVTSRSVRTSWTGQPSDGGAVQSPAGRPRSNSLSPNGRRHRRVSALSADIEAFKKVPWDQISTGRSSLTSGYV</sequence>
<keyword evidence="3" id="KW-0732">Signal</keyword>
<evidence type="ECO:0000256" key="3">
    <source>
        <dbReference type="SAM" id="SignalP"/>
    </source>
</evidence>
<proteinExistence type="predicted"/>
<dbReference type="OMA" id="IINIWCC"/>
<feature type="signal peptide" evidence="3">
    <location>
        <begin position="1"/>
        <end position="23"/>
    </location>
</feature>
<keyword evidence="2" id="KW-1133">Transmembrane helix</keyword>
<gene>
    <name evidence="5" type="primary">LOC118403831</name>
</gene>
<evidence type="ECO:0000256" key="1">
    <source>
        <dbReference type="SAM" id="MobiDB-lite"/>
    </source>
</evidence>
<evidence type="ECO:0000313" key="4">
    <source>
        <dbReference type="Proteomes" id="UP000001554"/>
    </source>
</evidence>
<organism evidence="4 5">
    <name type="scientific">Branchiostoma floridae</name>
    <name type="common">Florida lancelet</name>
    <name type="synonym">Amphioxus</name>
    <dbReference type="NCBI Taxonomy" id="7739"/>
    <lineage>
        <taxon>Eukaryota</taxon>
        <taxon>Metazoa</taxon>
        <taxon>Chordata</taxon>
        <taxon>Cephalochordata</taxon>
        <taxon>Leptocardii</taxon>
        <taxon>Amphioxiformes</taxon>
        <taxon>Branchiostomatidae</taxon>
        <taxon>Branchiostoma</taxon>
    </lineage>
</organism>
<reference evidence="4" key="1">
    <citation type="journal article" date="2020" name="Nat. Ecol. Evol.">
        <title>Deeply conserved synteny resolves early events in vertebrate evolution.</title>
        <authorList>
            <person name="Simakov O."/>
            <person name="Marletaz F."/>
            <person name="Yue J.X."/>
            <person name="O'Connell B."/>
            <person name="Jenkins J."/>
            <person name="Brandt A."/>
            <person name="Calef R."/>
            <person name="Tung C.H."/>
            <person name="Huang T.K."/>
            <person name="Schmutz J."/>
            <person name="Satoh N."/>
            <person name="Yu J.K."/>
            <person name="Putnam N.H."/>
            <person name="Green R.E."/>
            <person name="Rokhsar D.S."/>
        </authorList>
    </citation>
    <scope>NUCLEOTIDE SEQUENCE [LARGE SCALE GENOMIC DNA]</scope>
    <source>
        <strain evidence="4">S238N-H82</strain>
    </source>
</reference>